<proteinExistence type="predicted"/>
<keyword evidence="1" id="KW-0378">Hydrolase</keyword>
<dbReference type="InterPro" id="IPR015797">
    <property type="entry name" value="NUDIX_hydrolase-like_dom_sf"/>
</dbReference>
<gene>
    <name evidence="1" type="ORF">ACFO1V_09060</name>
</gene>
<dbReference type="RefSeq" id="WP_374829242.1">
    <property type="nucleotide sequence ID" value="NZ_JBHEEZ010000001.1"/>
</dbReference>
<organism evidence="1 2">
    <name type="scientific">Daeguia caeni</name>
    <dbReference type="NCBI Taxonomy" id="439612"/>
    <lineage>
        <taxon>Bacteria</taxon>
        <taxon>Pseudomonadati</taxon>
        <taxon>Pseudomonadota</taxon>
        <taxon>Alphaproteobacteria</taxon>
        <taxon>Hyphomicrobiales</taxon>
        <taxon>Brucellaceae</taxon>
        <taxon>Daeguia</taxon>
    </lineage>
</organism>
<accession>A0ABV9H7Q8</accession>
<reference evidence="2" key="1">
    <citation type="journal article" date="2019" name="Int. J. Syst. Evol. Microbiol.">
        <title>The Global Catalogue of Microorganisms (GCM) 10K type strain sequencing project: providing services to taxonomists for standard genome sequencing and annotation.</title>
        <authorList>
            <consortium name="The Broad Institute Genomics Platform"/>
            <consortium name="The Broad Institute Genome Sequencing Center for Infectious Disease"/>
            <person name="Wu L."/>
            <person name="Ma J."/>
        </authorList>
    </citation>
    <scope>NUCLEOTIDE SEQUENCE [LARGE SCALE GENOMIC DNA]</scope>
    <source>
        <strain evidence="2">CGMCC 1.15731</strain>
    </source>
</reference>
<dbReference type="EMBL" id="JBHSEL010000053">
    <property type="protein sequence ID" value="MFC4625369.1"/>
    <property type="molecule type" value="Genomic_DNA"/>
</dbReference>
<dbReference type="SUPFAM" id="SSF55811">
    <property type="entry name" value="Nudix"/>
    <property type="match status" value="1"/>
</dbReference>
<evidence type="ECO:0000313" key="1">
    <source>
        <dbReference type="EMBL" id="MFC4625369.1"/>
    </source>
</evidence>
<name>A0ABV9H7Q8_9HYPH</name>
<sequence length="236" mass="26722">MDRVAENTVLTVERVDVRIVPGALDYALENHAAIRANWQRECAANPSLYDGEIYLAPEARLEHGVLTAGFRRTSFATLMHWRRDPARMRPWHIFSVGVITSREGDLIAAEMGHGHAIAGRIYFPAGTVDNQDIVDGRVDYNANMLREVREETGLDLGQARMEPHFNLVTSNRSIALFRRFRFDASTWELVAAINDFLARQSMRELARIIPVSRAGQLGEATPPYVRAFADWHFMNS</sequence>
<comment type="caution">
    <text evidence="1">The sequence shown here is derived from an EMBL/GenBank/DDBJ whole genome shotgun (WGS) entry which is preliminary data.</text>
</comment>
<dbReference type="Proteomes" id="UP001596042">
    <property type="component" value="Unassembled WGS sequence"/>
</dbReference>
<keyword evidence="2" id="KW-1185">Reference proteome</keyword>
<dbReference type="Gene3D" id="3.90.79.10">
    <property type="entry name" value="Nucleoside Triphosphate Pyrophosphohydrolase"/>
    <property type="match status" value="1"/>
</dbReference>
<evidence type="ECO:0000313" key="2">
    <source>
        <dbReference type="Proteomes" id="UP001596042"/>
    </source>
</evidence>
<protein>
    <submittedName>
        <fullName evidence="1">NUDIX hydrolase</fullName>
    </submittedName>
</protein>
<dbReference type="GO" id="GO:0016787">
    <property type="term" value="F:hydrolase activity"/>
    <property type="evidence" value="ECO:0007669"/>
    <property type="project" value="UniProtKB-KW"/>
</dbReference>